<keyword evidence="1" id="KW-1185">Reference proteome</keyword>
<dbReference type="RefSeq" id="XP_045156005.1">
    <property type="nucleotide sequence ID" value="XM_045300070.1"/>
</dbReference>
<gene>
    <name evidence="2" type="primary">LOC101654456</name>
</gene>
<protein>
    <submittedName>
        <fullName evidence="2">Mucin-16</fullName>
    </submittedName>
</protein>
<sequence length="7599" mass="811106">MEPRNQTSASEFILLGLAENPDQETLLFALFFCMYVITAVGNLLIILAISSDSQLHTPMYFFLANLSLVDFCLATDTVPKMLMSIQTRSKSISYPGCLTQMYFFHFFGIMDSVLIAVMAYDRATETEALPSVDDPVRTIGPSNPLLTPLPDPLSTVDWTVEGSRPPVTITTSAPQGSTTSQELYLETAISPVTTTQLLSSVGSIPSVATPDAIISSNAITPWGSQSLRETEQSPPPFPTTTSATPWHASQTVTILSMIPPAKRTPDPTPQAHGVGTPTTEATGTSDSWAGEETTSNPSLNTHVQSVSSSLGGTIKMATGSSDLLKTTDMLNTGLESVTSRFPTLNTSTSERSAPSALTTDKEAVPASINTVEMSVWTPGSRQKLHSTTLDRSEPLTATSPMVTSSTLGDTIGYTLTPLFPESSQTGTETDPSVTTTTIKSKMYRNASSITETSAVFPPGSTAVTEGSRRAVTASDIIPSPGLSQSTSSLDVLTGMSTTPASSPLQTGSTRTLFTNQKASSRATSLSTPTLDTSTTGLWEGTRLPFSESSGTTAPMGISSSAGDTTISTSTSAFSENKRQETETKANAYLTHGLRETSPSQVTSSSTVIESLLSHASTGAATMENSWTELAPSSKTFMPSPAHFPTTHATATKSIASSSASLLRTESAGMTFTTQVSGPGTTSQGTLPLDSPTTAFGAGTQSFPHSKMTTLLNTDSKDVPRMSSSVGETSSLSSLAPIPSTTSPSLASSTLQEHSSPVTFLVTSSQTSSLVEMTDMLRMSSETDTSTSANLDSTSSEISATSEDTTDTEVILPSTKISVTTVGAASPGHKSHSSALAHSEAFGVTSLVVITSALGDATFPTSMPPSFDSTRIEPTSSLTSNLKDTITSQETSVTKEKATVLPNMLRDTMTTEPSRTTFPSSDSTFNDLTRSTGISSGATNRPSLFPPMSESTHMTFPTQRGSPEAISLSTLTLDTSTPGSWEGTQLSFSRPSETINPINTALTKISTSPSASSETNRLETDTIPNQTPGWQNMGISQMTTSVTEAGTVLSHVSTEAATTAVSWKEFISSSKISITDPTRLKSFPNTSIQSGTTALRTESSEIPFTTQADSSGVTSKGALTQDTSAMASWARLSSVVTQGFPPSEMTNPMSTSSEDVSRISPLSSKETSSSSLFSFPATTSPPPGLSTLQGYSLSSPSPVTPLITSGLLKSTDMLGTSFKSSTGSSLPNLSITSSEILVTSQMITNRESTHSSTNTVTNVAATSPGPTSHSVLSQSQLSKVTSPEAIVSSKVSITSFTATPTSSAPPTSSDATKMETASSSSLTTIMKDPSTLQGTTSDRERPTVLSEVSTSTTATGLSKTEIPDSGRTPILGSTQSTWSWRISGTSSRATIPHPMTGSAQRTLPIQALSPEPTESLDALNLDTLPTVSLKGTQLASSKTPGGTSSLVTSTDSTLMPELPEITRIDSESTSSLTPGLTNYSTSQMNVLATDVSSLPSQASIDATEFSRTEEPSSDRMTSPDPDQSKGPTDITTESSTSPPDSPLMTTSEGRSLTSRRSASGPTSQDALTLHMPSTAFWEGTSLDLTQGFPQSETMTLMSRRPGEESTPPSEADVNSLSSLAPISATSSPSAVSSKFQGQSVSSTLPITSILTSAPKKTTDNLEEKWEVGTSLPLHMSSTSSEVLASSEVTIGTETTHPSTNIVATVRTTNSGHVSPASVLAPMETSRAMFPIVTASKMVENTVSASMSASSPTTRIGSKSDSSLTDGLSEYTTTQVTVTSTERTPVLLQVSTTAATIEVPRIEIKSTERLSSPSPAESKGLTTLIPESHTISSTLPRMAESVATDFTTQTDVPGATLQGSVTWNSSTTASLVGTPSTVTQGLHPSDVITLSSKEPVDVSRMNTSPIKDTDSVNSLVPTLAMSSSTSVSSISQGENTSSSLHGISSFTSIPLRNTNILDTTLAFGTSSSPHLRSTSDDTLTISEATKNVEAVNPSINTAVGTTHTGHKVQSTVLAPTVTSRVISSAATLSSKVEVSVSTSLPAYTEIRGETQAESTSSLTHGQKQTITSRESSLVTDAHTGSFYASTGAAREDPGMEAISSGGTSMPGTTHFQKSPQEATESNPNRPTSPLRTGSSGMPFNITAGPPRVTSQDAFTRGTATTNSWAGIPPVLTQGFPHSDMTTPVSTGPPNISSSPSVEEGSTLSSMAPTTVQTSLSSVSSMLQEDNPSSSFLGTSIPTAKPENNTTANLDKSFGSGSRPPPDISSTPEETTVTSEVTIDSEAIHPSSETTEAMKTTSSEHMSLFSVTDQSEPKDITSSGVATSSMADLAVSTSAPAPSETTKNDTKSSSSLMTERRKNSTSPRASSTTETYTNLAPVSTDTSVTEPSKKDIAVPDRTPIPGSTLSTWSPGIPSETSRTSAIAITETESGDHVTFTTENVSTEASTLATTTLGTLSTFSMEETQVSSSRPTRATSLLVTTSSIGDTTVSALRPVFSETTKNESELPSSLTTGLRGSSTPQVPYSVTETKSVLSHSSTGPVTAATEDISLDRMSHPTPNPSKESSNTLTESNVSPSTAPLMKDSEGMTLTTQRGTRTSDTSSTASRAETPSVLTQSFPHSEMTAHMSTDPNNVLSSPSVEEASPLSSMAPTAAKSSFSSVSSMLQGGSVSSPLLETSVVTSSSEKTTANLETSLGPDTSPLPDVSSTSDYTLSPTVATIDTEATHPSTETTDFMSATSSEPVALSFVPDQSEPYDITSPGVATSGLVDLTVSTSASSETTRNETEPSSSVTSVMREPGTSQQTSSLRETSSILAHVSTDASTTDLSKTGIPWPDKAQIPHSTRSTWSPGVSSEVHSTSAMSLPETEPAAYRTFTPESVSTEPTSLDTTTFSTQSTVSMKETQDPSSRPTRATSPPITTSNIRDTTVSELTPVFSENAKSESELTPSVTAGASTTAQVPYSAPETKPVLSHVSRGTATAGLSRAEVTSSDRLTHADADQTIGSTDVLTETSINPSTSPLMKDAERITLTTERGILTLGTSTTASWSGTPSVLTQGFPHSEMTAFMSGNPKEMSSTPSVEEVSSLSSMAPTTENISPFSGSSVLQGVSLSSPLLGTSPVMPGPEKTTTKLKTSLGLGSRPPPEMSSTSDGTLTTSEATIDTEAIHPSTETTDVMSAISSEHAHSESPSVTSPGGATSSMVDFTVSTSVALSFVPAHAEPCSTTSPGGATSSVVDFTVSTEVPASSETTRIETKPSSSVITGMSEISTPQGFSAAAETSSDSHVSTDASTPEFSNTDIPSSYRTPIPGSTLSTWSPEISPQTSSSSSMSLYETEPPSHGTYSTKTISSEPASLEATTLDTLSMEETQFSSSTPIGATSPMVTTSITGHTTVSIITPVYSETTDIESELTSSLAPGLRESSTLPIPYSATETIPVLSHVSSRGTATTEVSRTEVTSSNRISHPVPDQTKSSTNVLTENSISPSTSPFMKEYEGITLTTETDTFTPDTSVSASGSPSDLTQGFPHSEITTLISRGPKDVPSSFPVEETSSLSSMTPTTTNILFHSGSPMLQGGTSSSPLLETSVVTSVPEKTTASLQTSLEPSSRVPSEMTSTSDDTMTVSGSTIRTEATHPSTETAGIMSTSSSEHSSLSFVPAHSEPYSITSPGVATSSMAHFTVSTEVPASSETTRIETKPAYSLTTGMAEDSTYPGSSSATETYAILSPLSTDAPITELSKTKMPSSDRTPIPGSTQFTWSPETSSATSSTASISLTKTEMAANVNVTTEPISSEATPLDAHTLGSLSTVSMEETQFSSSRPSRATSPLVTTSIIRDIPGSVLTPSESELVSSQTMGLRESSTPQVPYSATETKPVLSHVSIGTATAGASRTEVTSSDRISHPVPAKTTSSSAVPTENSISPSTPPLLKDSEGITLMAEIGVFTLNTSTTAPGVRTPSVSTQGFPHSEMTTLMGRGPKDVSSSFSVEETSTLSTIGPTTATKVPHSSVSPGLEGNRSFSPLLGTSAVTAGPVKTTPNVDTALGPDGTPTPEVSSPADDTMTIPESTIYTEAIHPSTETIGVMSPSNSEQGPFSTVPAHSEPYSITSPVGATSSRIDLTVSSSAPASAETTKIETKPLSSIITGMRETSTTQGNSFTTETLSILSDASTTELSNTEFPSTETTLMLGSTKPTSSPGISADTRSTAAPSLTETGSAAPMTFTTQTFTTAPTSLATTTLGQLSTDSTEETLFSSSGATAPPTTTSILGHTVVSVLIPVYSETTKSEKELTSPLTTGLREPRTSQAPFSATETKPVLSHVSTGTATASRTEVTSSDQMSPPVPDQTIRSADILTENSVSPSTSSLMKNTEGFTLETETGILTLDTSATTPWAGTSSVLTQGFPHLQRTTSVSKEPKDVSSSPSVDETSLLSSLSPITATTSSSPISLAFKESSPSPLPVTSTFMPDLLTTSAMLRTSLKPGTSSPSILSNPSVVMNSTPETTLDTKAIHLSTNTMTTLMTTSSAHESRSSVSTNFEPPRTTDPVTTAFTMEATTISPVMSASLETTSIEPLPLSHLTPGLTDTSISLHRGSAIPTHPPASTHLLKDPKTDVTSSVTISASDQSLFSPFPQIPVETATHLYASPSVIGSSGVTSPESTLAASVSEGSQYSITDMLPSPETIPADTSIPPLPEFTTSFGATGILGTNSAPLSSSSFSKTESSPEVDLISTVSDSLPSLASTSFTSSTFTATNSPPNPSLHGMTSSPATTYMVYNSLGTESSTQEIKTSLSPLVDTRRTESADLEWVTSGPHIPSHSTSLTTAVPFLIPFTLNFTITNLQYTEDMQLPGSGKFNFTEKILQHLLRPLLKNSSLGFLFSDCRLASLRPGKEGAATRVDAICTHHPDPEGSGLDRERLYWELSQMTHGVAQLGPYPLARDSLYVNGFTHQGSAPITITPGTPTMGSGTSKTPSSLPRPTVTSPTVVLFTLNFTITNLHYTEDMGHPGSAKFNTTEKVLQQILGPVFKNTSIGTVYSICHVTSFRSEKGGAATRMDAVCTYRSDPKSTGLDRERLYWELSHETRDVTRLGPYTLDRDSLYVNGYTHQALLSTSSTTMASPATSTSLVTIPTATGPALMSFTLNFTITNLPYQEDMHPPGSLKYNVTEMSLQPLLDALFKNTSIGPFYSGCRLSSFRSKKNGTATGVDAICTYRPDPEGPDLNREWIYWELYKLTHGVIQLGPYTLDRNSLYVNGYTHQTLVTTTSTSRVNTASSGLPTLFSGSTVPGPALVPFTLNFTITNLHYMEDMQPGSAKFNSTESILQQLLKVSSVFGDLRSPFLDLSKSQKDGEATGVDIICTHHPDPTGFGLNREQLYWELSHQTHGITQLGPYNLDKNSLYVNGYTSTVLTPIPTVASTVTLFPGTSATPIPSSSSTARGPVLVPFTLNFTITNLQYTEDMGLLGSLKFNTTEKVLQHLLMTLLKNTSIGSLYSGCRLKSLSPEKNGAATGVDAICTHRLDPESPSLDRERLYWELHNLTKGVTQLGSYILDNNSLYVNGYTHRTSATTSHPAEPVLVPFTLNFTITNLRYTDDMEYLGSSKFNFTERILQRLLGPLFYKTNVATLYSGCTLTSLRPQNEREATRVDALCTYHPDPEGPVLDREKLYWELSKLTLGVTQLGPYTLDKDSLYVNGYTHWASTTTSHTVISTSVPASSLATTFNKPTAAEPSLVPFTLNFTITNLHYTEDLGGLGSSKFNFTEKILQHLLGPLFNKTSIGPLYFGCTLTSLRPKKDRESTRVDAVCTHRPDPESPSLDRERLYWELSKLTQGVTQLGPYTLDKNSLYVNGYTHWALVTTPNTVTSTSFPTSSMKPTFTIKPTATEPAPVPFTLNFTITNLRYTDDMELLGSAKFNFTERILQRLLGPLFNKTSVGFLYKGCTLTSLRSKHDGESTRVDAICTHRLDPESSSLDRERLYWELSKLTQGITQLGPYTLDKDSLYVNGYTHWITTTISNTLVTSTSFPTTSMMPDITKPTAFEPALIPFTLNFTITNLHYTDDMEIPGSAKFNFTERILQRLLQPLFNKTSIGHLYSACTLTSLRPKKDGEATRMDAICTHQPDSEHPILDRERIYWELNNLTQGVTQLGPYTLDKSSLYVNGYTYWEPATTSQTAVTPTSPVNFAFTTKPTATEPSLVPFTLNFTITNLRYTDDMEIPGSAKFNFTEKILQRLLGPLFNRTSIRHLYSACTLTSLRPKKDGEATRIDAICSHQPDPERPILDRERIYWELNNLTQGVTQLGPYILDKNSLYVNGYTYWEPATTSQTTEPALVPFTLNFTITNLRYTDDMGIPGSAKFNFTEKILQQLLEPLFNKTSIRHLYFGCTLTSLRPKKVGDATKMDAICTHQPDPERPILDRERIYWELNNLTQGIMQLGPYTLDKNSLYVNGYTYWEPSTTSQTVTLTSHPTPSVNPAVTTKPTATEPALVPFTLNFTITNLRYTDDMETPGSAKFNFTERVLQRLLGPLFNKTSVGPLYYGCTLASLRSKKGREATRVDAICTHRPDPESPSLDREWLYWELSKLTQGVTQLGSYTLDKNSLYVNGYTHWKPATTSNQLTVPSWYFSPAAVTSASFPAASMVPAFTMKPTAAERALVPFTLNFTITNLRYTDDMETPGSAKFNFTERILQRLLGPLFNKTSVGPLYSGCTLTSLRTKNDRESTRVNAICTHSPDPESPSLDREWLYWELSKLTQGVTQLGPYTLDKNSLYVNGYTHREPATSSNTAVTPTSFSTSSMVPAFTTNLTAAGPALIPFTLNFTITNLRYTDDMGVTGSAKFNFTERILQHLFGPLFNKTSVGPIYAGCTLTLLRPQNNREATRMDAICTHHPDPESSSLDREWLYWELSKLTQGVTQLGPYTLDKNSLYVNGYTHWEPVTTYNTGVNSTSVPTSSKVSAFTIKPTTAAEPALVPFTLNFTITNLRYTDGMGHPGSAKFNYTERILQRLLGPLFNKTSVGPLYSGCRLALLRPEEGRATTGVDAVCTYYSDLEDPGLDREKLYWELSQLTYGVNRLEYYSLDRNSLYVNGYTYGASASTTTSGEVNEDPFTLSFTINNLRYSADMGRIGSHKFNITDTLMQHLLSPLFQGSSLGARYVGCRVTVLRSEKNGAWTGVDALCTYRQPPSGPGLHAKQVFHELSWQTRGITRLGPYSLDKDSLYLNGYNEPGPAEPPTTPELATTVLPPSSTTVQPEATTGTGYTLKTLTLNFTISNLHFSPDMGNPSSATFNSTERLLQHLLRPLFRKSSLGPFYSDCRLISLRPKKDRAATRVDIICTYHAYPAGHRLDRKRLFWELSQLTQGITQLGPYTLDRDSLSVDGYTSQSLSTQSEYQLNFRIINRNLSNPDPASSEYAALLWDLQDKVTTLYTGSQLQDVFRSGLVTDLNWASVCDEKKKAYDEADLVAEKWLRSMGLEFGHRTCCPVFQLNQLFRNSSIKSYFSSCQVTAFRSVYHSNHTGVDSLCGFSPMTRRPDRIVIYEEFLHLTRNGTQLQNFTLDRNSILVDGYSPNRHEALTKNPDLPFWAIILICLAGLLALITCLVCCFLVNICMRKKEGDYEVQRRRLGYYLPHLDLRKLQ</sequence>
<name>A0AC59C745_ECHTE</name>
<dbReference type="Proteomes" id="UP000694863">
    <property type="component" value="Unplaced"/>
</dbReference>
<reference evidence="2" key="1">
    <citation type="submission" date="2025-08" db="UniProtKB">
        <authorList>
            <consortium name="RefSeq"/>
        </authorList>
    </citation>
    <scope>IDENTIFICATION</scope>
</reference>
<organism evidence="1 2">
    <name type="scientific">Echinops telfairi</name>
    <name type="common">Lesser hedgehog tenrec</name>
    <dbReference type="NCBI Taxonomy" id="9371"/>
    <lineage>
        <taxon>Eukaryota</taxon>
        <taxon>Metazoa</taxon>
        <taxon>Chordata</taxon>
        <taxon>Craniata</taxon>
        <taxon>Vertebrata</taxon>
        <taxon>Euteleostomi</taxon>
        <taxon>Mammalia</taxon>
        <taxon>Eutheria</taxon>
        <taxon>Afrotheria</taxon>
        <taxon>Tenrecidae</taxon>
        <taxon>Tenrecinae</taxon>
        <taxon>Echinops</taxon>
    </lineage>
</organism>
<evidence type="ECO:0000313" key="2">
    <source>
        <dbReference type="RefSeq" id="XP_045156005.1"/>
    </source>
</evidence>
<accession>A0AC59C745</accession>
<proteinExistence type="predicted"/>
<evidence type="ECO:0000313" key="1">
    <source>
        <dbReference type="Proteomes" id="UP000694863"/>
    </source>
</evidence>